<dbReference type="PROSITE" id="PS01086">
    <property type="entry name" value="RIBUL_P_3_EPIMER_2"/>
    <property type="match status" value="1"/>
</dbReference>
<dbReference type="Proteomes" id="UP000186795">
    <property type="component" value="Unassembled WGS sequence"/>
</dbReference>
<dbReference type="InterPro" id="IPR026019">
    <property type="entry name" value="Ribul_P_3_epim"/>
</dbReference>
<comment type="cofactor">
    <cofactor evidence="10 13">
        <name>a divalent metal cation</name>
        <dbReference type="ChEBI" id="CHEBI:60240"/>
    </cofactor>
    <text evidence="10 13">Binds 1 divalent metal cation per subunit.</text>
</comment>
<dbReference type="CDD" id="cd00429">
    <property type="entry name" value="RPE"/>
    <property type="match status" value="1"/>
</dbReference>
<evidence type="ECO:0000256" key="4">
    <source>
        <dbReference type="ARBA" id="ARBA00001947"/>
    </source>
</evidence>
<comment type="catalytic activity">
    <reaction evidence="1 10 11">
        <text>D-ribulose 5-phosphate = D-xylulose 5-phosphate</text>
        <dbReference type="Rhea" id="RHEA:13677"/>
        <dbReference type="ChEBI" id="CHEBI:57737"/>
        <dbReference type="ChEBI" id="CHEBI:58121"/>
        <dbReference type="EC" id="5.1.3.1"/>
    </reaction>
</comment>
<feature type="active site" description="Proton donor" evidence="10 12">
    <location>
        <position position="175"/>
    </location>
</feature>
<feature type="binding site" evidence="10 13">
    <location>
        <position position="32"/>
    </location>
    <ligand>
        <name>a divalent metal cation</name>
        <dbReference type="ChEBI" id="CHEBI:60240"/>
    </ligand>
</feature>
<feature type="binding site" evidence="10 14">
    <location>
        <position position="7"/>
    </location>
    <ligand>
        <name>substrate</name>
    </ligand>
</feature>
<feature type="binding site" evidence="10 14">
    <location>
        <begin position="197"/>
        <end position="198"/>
    </location>
    <ligand>
        <name>substrate</name>
    </ligand>
</feature>
<dbReference type="OrthoDB" id="1645589at2"/>
<feature type="active site" description="Proton acceptor" evidence="10 12">
    <location>
        <position position="34"/>
    </location>
</feature>
<gene>
    <name evidence="10" type="primary">rpe</name>
    <name evidence="15" type="ORF">SAMN05421790_101629</name>
</gene>
<dbReference type="PANTHER" id="PTHR11749">
    <property type="entry name" value="RIBULOSE-5-PHOSPHATE-3-EPIMERASE"/>
    <property type="match status" value="1"/>
</dbReference>
<keyword evidence="13" id="KW-0862">Zinc</keyword>
<dbReference type="InterPro" id="IPR011060">
    <property type="entry name" value="RibuloseP-bd_barrel"/>
</dbReference>
<evidence type="ECO:0000256" key="7">
    <source>
        <dbReference type="ARBA" id="ARBA00013188"/>
    </source>
</evidence>
<keyword evidence="10 11" id="KW-0119">Carbohydrate metabolism</keyword>
<evidence type="ECO:0000256" key="14">
    <source>
        <dbReference type="PIRSR" id="PIRSR001461-3"/>
    </source>
</evidence>
<comment type="cofactor">
    <cofactor evidence="5">
        <name>Fe(2+)</name>
        <dbReference type="ChEBI" id="CHEBI:29033"/>
    </cofactor>
</comment>
<evidence type="ECO:0000313" key="15">
    <source>
        <dbReference type="EMBL" id="SIS43334.1"/>
    </source>
</evidence>
<evidence type="ECO:0000256" key="6">
    <source>
        <dbReference type="ARBA" id="ARBA00009541"/>
    </source>
</evidence>
<dbReference type="PROSITE" id="PS01085">
    <property type="entry name" value="RIBUL_P_3_EPIMER_1"/>
    <property type="match status" value="1"/>
</dbReference>
<keyword evidence="8 10" id="KW-0479">Metal-binding</keyword>
<dbReference type="GO" id="GO:0006098">
    <property type="term" value="P:pentose-phosphate shunt"/>
    <property type="evidence" value="ECO:0007669"/>
    <property type="project" value="UniProtKB-UniRule"/>
</dbReference>
<keyword evidence="9 10" id="KW-0413">Isomerase</keyword>
<feature type="binding site" evidence="10">
    <location>
        <begin position="175"/>
        <end position="177"/>
    </location>
    <ligand>
        <name>substrate</name>
    </ligand>
</feature>
<evidence type="ECO:0000256" key="10">
    <source>
        <dbReference type="HAMAP-Rule" id="MF_02227"/>
    </source>
</evidence>
<dbReference type="SUPFAM" id="SSF51366">
    <property type="entry name" value="Ribulose-phoshate binding barrel"/>
    <property type="match status" value="1"/>
</dbReference>
<evidence type="ECO:0000256" key="11">
    <source>
        <dbReference type="PIRNR" id="PIRNR001461"/>
    </source>
</evidence>
<evidence type="ECO:0000256" key="5">
    <source>
        <dbReference type="ARBA" id="ARBA00001954"/>
    </source>
</evidence>
<accession>A0A1N7J218</accession>
<dbReference type="NCBIfam" id="TIGR01163">
    <property type="entry name" value="rpe"/>
    <property type="match status" value="1"/>
</dbReference>
<organism evidence="15 16">
    <name type="scientific">Kroppenstedtia eburnea</name>
    <dbReference type="NCBI Taxonomy" id="714067"/>
    <lineage>
        <taxon>Bacteria</taxon>
        <taxon>Bacillati</taxon>
        <taxon>Bacillota</taxon>
        <taxon>Bacilli</taxon>
        <taxon>Bacillales</taxon>
        <taxon>Thermoactinomycetaceae</taxon>
        <taxon>Kroppenstedtia</taxon>
    </lineage>
</organism>
<comment type="pathway">
    <text evidence="10">Carbohydrate degradation.</text>
</comment>
<evidence type="ECO:0000256" key="13">
    <source>
        <dbReference type="PIRSR" id="PIRSR001461-2"/>
    </source>
</evidence>
<dbReference type="HAMAP" id="MF_02227">
    <property type="entry name" value="RPE"/>
    <property type="match status" value="1"/>
</dbReference>
<dbReference type="GO" id="GO:0004750">
    <property type="term" value="F:D-ribulose-phosphate 3-epimerase activity"/>
    <property type="evidence" value="ECO:0007669"/>
    <property type="project" value="UniProtKB-UniRule"/>
</dbReference>
<dbReference type="GO" id="GO:0005737">
    <property type="term" value="C:cytoplasm"/>
    <property type="evidence" value="ECO:0007669"/>
    <property type="project" value="UniProtKB-ARBA"/>
</dbReference>
<reference evidence="16" key="1">
    <citation type="submission" date="2017-01" db="EMBL/GenBank/DDBJ databases">
        <authorList>
            <person name="Varghese N."/>
            <person name="Submissions S."/>
        </authorList>
    </citation>
    <scope>NUCLEOTIDE SEQUENCE [LARGE SCALE GENOMIC DNA]</scope>
    <source>
        <strain evidence="16">DSM 45196</strain>
    </source>
</reference>
<dbReference type="RefSeq" id="WP_076523267.1">
    <property type="nucleotide sequence ID" value="NZ_CP048103.1"/>
</dbReference>
<dbReference type="Gene3D" id="3.20.20.70">
    <property type="entry name" value="Aldolase class I"/>
    <property type="match status" value="1"/>
</dbReference>
<evidence type="ECO:0000256" key="12">
    <source>
        <dbReference type="PIRSR" id="PIRSR001461-1"/>
    </source>
</evidence>
<feature type="binding site" evidence="10 13">
    <location>
        <position position="65"/>
    </location>
    <ligand>
        <name>a divalent metal cation</name>
        <dbReference type="ChEBI" id="CHEBI:60240"/>
    </ligand>
</feature>
<protein>
    <recommendedName>
        <fullName evidence="7 10">Ribulose-phosphate 3-epimerase</fullName>
        <ecNumber evidence="7 10">5.1.3.1</ecNumber>
    </recommendedName>
</protein>
<feature type="binding site" evidence="10 14">
    <location>
        <position position="65"/>
    </location>
    <ligand>
        <name>substrate</name>
    </ligand>
</feature>
<name>A0A1N7J218_9BACL</name>
<evidence type="ECO:0000256" key="3">
    <source>
        <dbReference type="ARBA" id="ARBA00001941"/>
    </source>
</evidence>
<dbReference type="AlphaFoldDB" id="A0A1N7J218"/>
<comment type="cofactor">
    <cofactor evidence="4">
        <name>Zn(2+)</name>
        <dbReference type="ChEBI" id="CHEBI:29105"/>
    </cofactor>
</comment>
<evidence type="ECO:0000313" key="16">
    <source>
        <dbReference type="Proteomes" id="UP000186795"/>
    </source>
</evidence>
<dbReference type="InterPro" id="IPR000056">
    <property type="entry name" value="Ribul_P_3_epim-like"/>
</dbReference>
<dbReference type="EMBL" id="FTOD01000001">
    <property type="protein sequence ID" value="SIS43334.1"/>
    <property type="molecule type" value="Genomic_DNA"/>
</dbReference>
<feature type="binding site" evidence="10 13">
    <location>
        <position position="175"/>
    </location>
    <ligand>
        <name>a divalent metal cation</name>
        <dbReference type="ChEBI" id="CHEBI:60240"/>
    </ligand>
</feature>
<proteinExistence type="inferred from homology"/>
<dbReference type="EC" id="5.1.3.1" evidence="7 10"/>
<dbReference type="GO" id="GO:0019323">
    <property type="term" value="P:pentose catabolic process"/>
    <property type="evidence" value="ECO:0007669"/>
    <property type="project" value="UniProtKB-UniRule"/>
</dbReference>
<dbReference type="PIRSF" id="PIRSF001461">
    <property type="entry name" value="RPE"/>
    <property type="match status" value="1"/>
</dbReference>
<feature type="binding site" evidence="10 13">
    <location>
        <position position="34"/>
    </location>
    <ligand>
        <name>a divalent metal cation</name>
        <dbReference type="ChEBI" id="CHEBI:60240"/>
    </ligand>
</feature>
<comment type="function">
    <text evidence="10">Catalyzes the reversible epimerization of D-ribulose 5-phosphate to D-xylulose 5-phosphate.</text>
</comment>
<keyword evidence="13" id="KW-0464">Manganese</keyword>
<evidence type="ECO:0000256" key="8">
    <source>
        <dbReference type="ARBA" id="ARBA00022723"/>
    </source>
</evidence>
<keyword evidence="13" id="KW-0170">Cobalt</keyword>
<dbReference type="Pfam" id="PF00834">
    <property type="entry name" value="Ribul_P_3_epim"/>
    <property type="match status" value="1"/>
</dbReference>
<evidence type="ECO:0000256" key="1">
    <source>
        <dbReference type="ARBA" id="ARBA00001782"/>
    </source>
</evidence>
<sequence length="225" mass="23865">MVKIAPSILSADFARLGEEIADVERAGADWIHVDVMDGHFVPNLTIGPLIVEAIRPRTRLPLDVHLMIEEPDRYIPAFAQAGADWISVHQEVCPHLHRTLHLIKEQGVKAGVVLNPATPAEVLQPILPDLDLVLLMTVNPGFGGQAFIPGVLDKIRRVHRMLEEAGLSGVELEVDGGVNPDTAAETAAAGASVLVAGSAVFGRKDRGEAISAIRGGAESGLANRG</sequence>
<feature type="binding site" evidence="14">
    <location>
        <position position="177"/>
    </location>
    <ligand>
        <name>substrate</name>
    </ligand>
</feature>
<dbReference type="GO" id="GO:0046872">
    <property type="term" value="F:metal ion binding"/>
    <property type="evidence" value="ECO:0007669"/>
    <property type="project" value="UniProtKB-UniRule"/>
</dbReference>
<dbReference type="InterPro" id="IPR013785">
    <property type="entry name" value="Aldolase_TIM"/>
</dbReference>
<evidence type="ECO:0000256" key="9">
    <source>
        <dbReference type="ARBA" id="ARBA00023235"/>
    </source>
</evidence>
<keyword evidence="16" id="KW-1185">Reference proteome</keyword>
<comment type="similarity">
    <text evidence="6 10 11">Belongs to the ribulose-phosphate 3-epimerase family.</text>
</comment>
<dbReference type="NCBIfam" id="NF004076">
    <property type="entry name" value="PRK05581.1-4"/>
    <property type="match status" value="1"/>
</dbReference>
<feature type="binding site" evidence="10 14">
    <location>
        <begin position="141"/>
        <end position="144"/>
    </location>
    <ligand>
        <name>substrate</name>
    </ligand>
</feature>
<comment type="cofactor">
    <cofactor evidence="3">
        <name>Co(2+)</name>
        <dbReference type="ChEBI" id="CHEBI:48828"/>
    </cofactor>
</comment>
<dbReference type="FunFam" id="3.20.20.70:FF:000004">
    <property type="entry name" value="Ribulose-phosphate 3-epimerase"/>
    <property type="match status" value="1"/>
</dbReference>
<comment type="cofactor">
    <cofactor evidence="2">
        <name>Mn(2+)</name>
        <dbReference type="ChEBI" id="CHEBI:29035"/>
    </cofactor>
</comment>
<evidence type="ECO:0000256" key="2">
    <source>
        <dbReference type="ARBA" id="ARBA00001936"/>
    </source>
</evidence>